<evidence type="ECO:0000313" key="7">
    <source>
        <dbReference type="EMBL" id="RVU55704.1"/>
    </source>
</evidence>
<evidence type="ECO:0000256" key="4">
    <source>
        <dbReference type="ARBA" id="ARBA00023157"/>
    </source>
</evidence>
<dbReference type="RefSeq" id="WP_127722680.1">
    <property type="nucleotide sequence ID" value="NZ_RLIH01000001.1"/>
</dbReference>
<keyword evidence="1 7" id="KW-0575">Peroxidase</keyword>
<keyword evidence="8" id="KW-1185">Reference proteome</keyword>
<feature type="domain" description="Thioredoxin" evidence="6">
    <location>
        <begin position="17"/>
        <end position="166"/>
    </location>
</feature>
<dbReference type="AlphaFoldDB" id="A0A437SA71"/>
<accession>A0A437SA71</accession>
<dbReference type="GO" id="GO:0008379">
    <property type="term" value="F:thioredoxin peroxidase activity"/>
    <property type="evidence" value="ECO:0007669"/>
    <property type="project" value="InterPro"/>
</dbReference>
<dbReference type="Gene3D" id="3.40.30.10">
    <property type="entry name" value="Glutaredoxin"/>
    <property type="match status" value="1"/>
</dbReference>
<evidence type="ECO:0000256" key="1">
    <source>
        <dbReference type="ARBA" id="ARBA00022559"/>
    </source>
</evidence>
<comment type="caution">
    <text evidence="7">The sequence shown here is derived from an EMBL/GenBank/DDBJ whole genome shotgun (WGS) entry which is preliminary data.</text>
</comment>
<proteinExistence type="predicted"/>
<evidence type="ECO:0000313" key="8">
    <source>
        <dbReference type="Proteomes" id="UP000288812"/>
    </source>
</evidence>
<dbReference type="EC" id="1.11.1.-" evidence="7"/>
<dbReference type="InterPro" id="IPR002065">
    <property type="entry name" value="TPX"/>
</dbReference>
<evidence type="ECO:0000256" key="2">
    <source>
        <dbReference type="ARBA" id="ARBA00022862"/>
    </source>
</evidence>
<dbReference type="EMBL" id="RLIH01000001">
    <property type="protein sequence ID" value="RVU55704.1"/>
    <property type="molecule type" value="Genomic_DNA"/>
</dbReference>
<gene>
    <name evidence="7" type="ORF">EF514_00365</name>
</gene>
<organism evidence="7 8">
    <name type="scientific">Anaerosphaera multitolerans</name>
    <dbReference type="NCBI Taxonomy" id="2487351"/>
    <lineage>
        <taxon>Bacteria</taxon>
        <taxon>Bacillati</taxon>
        <taxon>Bacillota</taxon>
        <taxon>Tissierellia</taxon>
        <taxon>Tissierellales</taxon>
        <taxon>Peptoniphilaceae</taxon>
        <taxon>Anaerosphaera</taxon>
    </lineage>
</organism>
<dbReference type="InterPro" id="IPR018219">
    <property type="entry name" value="Tpx_CS"/>
</dbReference>
<protein>
    <submittedName>
        <fullName evidence="7">Thiol peroxidase</fullName>
        <ecNumber evidence="7">1.11.1.-</ecNumber>
    </submittedName>
</protein>
<evidence type="ECO:0000259" key="6">
    <source>
        <dbReference type="PROSITE" id="PS51352"/>
    </source>
</evidence>
<keyword evidence="3 7" id="KW-0560">Oxidoreductase</keyword>
<dbReference type="OrthoDB" id="9781543at2"/>
<dbReference type="InterPro" id="IPR050455">
    <property type="entry name" value="Tpx_Peroxidase_subfamily"/>
</dbReference>
<dbReference type="PROSITE" id="PS51352">
    <property type="entry name" value="THIOREDOXIN_2"/>
    <property type="match status" value="1"/>
</dbReference>
<sequence>MNVTFGGDKVTLVGEQVKVGEMAPEFKAVNLNLSEFNSKELEGKVVVYSVVPSIDTGVCSIQTKFFNEEASKLGDDVAIVTVSVDLPFAQKRFCAVEGIESAIVVSDYRDHEFGKKYGFLIDELKLLSRGIVIVDRDGKISYVEYVEEVTHEVNFDKALEELKKLI</sequence>
<dbReference type="Proteomes" id="UP000288812">
    <property type="component" value="Unassembled WGS sequence"/>
</dbReference>
<dbReference type="InterPro" id="IPR036249">
    <property type="entry name" value="Thioredoxin-like_sf"/>
</dbReference>
<keyword evidence="2" id="KW-0049">Antioxidant</keyword>
<keyword evidence="5" id="KW-0676">Redox-active center</keyword>
<reference evidence="7 8" key="1">
    <citation type="submission" date="2018-11" db="EMBL/GenBank/DDBJ databases">
        <title>Genome sequencing and assembly of Anaerosphaera sp. nov., GS7-6-2.</title>
        <authorList>
            <person name="Rettenmaier R."/>
            <person name="Liebl W."/>
            <person name="Zverlov V."/>
        </authorList>
    </citation>
    <scope>NUCLEOTIDE SEQUENCE [LARGE SCALE GENOMIC DNA]</scope>
    <source>
        <strain evidence="7 8">GS7-6-2</strain>
    </source>
</reference>
<name>A0A437SA71_9FIRM</name>
<dbReference type="InterPro" id="IPR013740">
    <property type="entry name" value="Redoxin"/>
</dbReference>
<dbReference type="InterPro" id="IPR013766">
    <property type="entry name" value="Thioredoxin_domain"/>
</dbReference>
<dbReference type="PROSITE" id="PS01265">
    <property type="entry name" value="TPX"/>
    <property type="match status" value="1"/>
</dbReference>
<dbReference type="SUPFAM" id="SSF52833">
    <property type="entry name" value="Thioredoxin-like"/>
    <property type="match status" value="1"/>
</dbReference>
<keyword evidence="4" id="KW-1015">Disulfide bond</keyword>
<dbReference type="NCBIfam" id="NF001808">
    <property type="entry name" value="PRK00522.1"/>
    <property type="match status" value="1"/>
</dbReference>
<evidence type="ECO:0000256" key="3">
    <source>
        <dbReference type="ARBA" id="ARBA00023002"/>
    </source>
</evidence>
<dbReference type="PANTHER" id="PTHR43110:SF1">
    <property type="entry name" value="THIOL PEROXIDASE"/>
    <property type="match status" value="1"/>
</dbReference>
<evidence type="ECO:0000256" key="5">
    <source>
        <dbReference type="ARBA" id="ARBA00023284"/>
    </source>
</evidence>
<dbReference type="PANTHER" id="PTHR43110">
    <property type="entry name" value="THIOL PEROXIDASE"/>
    <property type="match status" value="1"/>
</dbReference>
<dbReference type="Pfam" id="PF08534">
    <property type="entry name" value="Redoxin"/>
    <property type="match status" value="1"/>
</dbReference>
<dbReference type="CDD" id="cd03014">
    <property type="entry name" value="PRX_Atyp2cys"/>
    <property type="match status" value="1"/>
</dbReference>